<name>A0A382TMY1_9ZZZZ</name>
<proteinExistence type="predicted"/>
<gene>
    <name evidence="2" type="ORF">METZ01_LOCUS375695</name>
</gene>
<feature type="domain" description="UDP-glucose/GDP-mannose dehydrogenase C-terminal" evidence="1">
    <location>
        <begin position="27"/>
        <end position="127"/>
    </location>
</feature>
<feature type="non-terminal residue" evidence="2">
    <location>
        <position position="1"/>
    </location>
</feature>
<evidence type="ECO:0000259" key="1">
    <source>
        <dbReference type="SMART" id="SM00984"/>
    </source>
</evidence>
<evidence type="ECO:0000313" key="2">
    <source>
        <dbReference type="EMBL" id="SVD22841.1"/>
    </source>
</evidence>
<dbReference type="InterPro" id="IPR014027">
    <property type="entry name" value="UDP-Glc/GDP-Man_DH_C"/>
</dbReference>
<dbReference type="Pfam" id="PF03720">
    <property type="entry name" value="UDPG_MGDP_dh_C"/>
    <property type="match status" value="1"/>
</dbReference>
<sequence>QAALYPFELIQRYVERIGISLNLMTVVIMGVAFKGRPETTDMRGSVAIDLLNVLKERVRKVIGWDAIIEPTELESVGFETTNDLRSTIEASDVVLILNNHPENVRSELYCQPPKQRLLFDGWGQLDVVEVEKISGLNYATMGYMTQ</sequence>
<dbReference type="GO" id="GO:0016616">
    <property type="term" value="F:oxidoreductase activity, acting on the CH-OH group of donors, NAD or NADP as acceptor"/>
    <property type="evidence" value="ECO:0007669"/>
    <property type="project" value="InterPro"/>
</dbReference>
<dbReference type="GO" id="GO:0051287">
    <property type="term" value="F:NAD binding"/>
    <property type="evidence" value="ECO:0007669"/>
    <property type="project" value="InterPro"/>
</dbReference>
<dbReference type="EMBL" id="UINC01137476">
    <property type="protein sequence ID" value="SVD22841.1"/>
    <property type="molecule type" value="Genomic_DNA"/>
</dbReference>
<reference evidence="2" key="1">
    <citation type="submission" date="2018-05" db="EMBL/GenBank/DDBJ databases">
        <authorList>
            <person name="Lanie J.A."/>
            <person name="Ng W.-L."/>
            <person name="Kazmierczak K.M."/>
            <person name="Andrzejewski T.M."/>
            <person name="Davidsen T.M."/>
            <person name="Wayne K.J."/>
            <person name="Tettelin H."/>
            <person name="Glass J.I."/>
            <person name="Rusch D."/>
            <person name="Podicherti R."/>
            <person name="Tsui H.-C.T."/>
            <person name="Winkler M.E."/>
        </authorList>
    </citation>
    <scope>NUCLEOTIDE SEQUENCE</scope>
</reference>
<protein>
    <recommendedName>
        <fullName evidence="1">UDP-glucose/GDP-mannose dehydrogenase C-terminal domain-containing protein</fullName>
    </recommendedName>
</protein>
<dbReference type="AlphaFoldDB" id="A0A382TMY1"/>
<dbReference type="SUPFAM" id="SSF52413">
    <property type="entry name" value="UDP-glucose/GDP-mannose dehydrogenase C-terminal domain"/>
    <property type="match status" value="1"/>
</dbReference>
<dbReference type="SMART" id="SM00984">
    <property type="entry name" value="UDPG_MGDP_dh_C"/>
    <property type="match status" value="1"/>
</dbReference>
<dbReference type="Gene3D" id="3.40.50.720">
    <property type="entry name" value="NAD(P)-binding Rossmann-like Domain"/>
    <property type="match status" value="1"/>
</dbReference>
<organism evidence="2">
    <name type="scientific">marine metagenome</name>
    <dbReference type="NCBI Taxonomy" id="408172"/>
    <lineage>
        <taxon>unclassified sequences</taxon>
        <taxon>metagenomes</taxon>
        <taxon>ecological metagenomes</taxon>
    </lineage>
</organism>
<dbReference type="InterPro" id="IPR036220">
    <property type="entry name" value="UDP-Glc/GDP-Man_DH_C_sf"/>
</dbReference>
<accession>A0A382TMY1</accession>